<name>A0A133UBI5_9EURY</name>
<dbReference type="InterPro" id="IPR036412">
    <property type="entry name" value="HAD-like_sf"/>
</dbReference>
<dbReference type="InterPro" id="IPR041492">
    <property type="entry name" value="HAD_2"/>
</dbReference>
<gene>
    <name evidence="2" type="ORF">AKJ63_01305</name>
</gene>
<evidence type="ECO:0000313" key="3">
    <source>
        <dbReference type="Proteomes" id="UP000070195"/>
    </source>
</evidence>
<dbReference type="InterPro" id="IPR006439">
    <property type="entry name" value="HAD-SF_hydro_IA"/>
</dbReference>
<comment type="similarity">
    <text evidence="1">Belongs to the HAD-like hydrolase superfamily.</text>
</comment>
<dbReference type="GO" id="GO:0005829">
    <property type="term" value="C:cytosol"/>
    <property type="evidence" value="ECO:0007669"/>
    <property type="project" value="TreeGrafter"/>
</dbReference>
<dbReference type="SUPFAM" id="SSF56784">
    <property type="entry name" value="HAD-like"/>
    <property type="match status" value="1"/>
</dbReference>
<dbReference type="GO" id="GO:0006281">
    <property type="term" value="P:DNA repair"/>
    <property type="evidence" value="ECO:0007669"/>
    <property type="project" value="TreeGrafter"/>
</dbReference>
<dbReference type="Gene3D" id="1.10.150.240">
    <property type="entry name" value="Putative phosphatase, domain 2"/>
    <property type="match status" value="1"/>
</dbReference>
<protein>
    <recommendedName>
        <fullName evidence="4">HAD family hydrolase</fullName>
    </recommendedName>
</protein>
<dbReference type="EMBL" id="LHXM01000020">
    <property type="protein sequence ID" value="KXA91558.1"/>
    <property type="molecule type" value="Genomic_DNA"/>
</dbReference>
<organism evidence="2 3">
    <name type="scientific">candidate division MSBL1 archaeon SCGC-AAA259D18</name>
    <dbReference type="NCBI Taxonomy" id="1698262"/>
    <lineage>
        <taxon>Archaea</taxon>
        <taxon>Methanobacteriati</taxon>
        <taxon>Methanobacteriota</taxon>
        <taxon>candidate division MSBL1</taxon>
    </lineage>
</organism>
<comment type="caution">
    <text evidence="2">The sequence shown here is derived from an EMBL/GenBank/DDBJ whole genome shotgun (WGS) entry which is preliminary data.</text>
</comment>
<proteinExistence type="inferred from homology"/>
<dbReference type="SFLD" id="SFLDG01129">
    <property type="entry name" value="C1.5:_HAD__Beta-PGM__Phosphata"/>
    <property type="match status" value="1"/>
</dbReference>
<dbReference type="PANTHER" id="PTHR43434:SF1">
    <property type="entry name" value="PHOSPHOGLYCOLATE PHOSPHATASE"/>
    <property type="match status" value="1"/>
</dbReference>
<dbReference type="Gene3D" id="3.40.50.1000">
    <property type="entry name" value="HAD superfamily/HAD-like"/>
    <property type="match status" value="1"/>
</dbReference>
<dbReference type="SFLD" id="SFLDS00003">
    <property type="entry name" value="Haloacid_Dehalogenase"/>
    <property type="match status" value="1"/>
</dbReference>
<dbReference type="NCBIfam" id="TIGR01549">
    <property type="entry name" value="HAD-SF-IA-v1"/>
    <property type="match status" value="1"/>
</dbReference>
<dbReference type="InterPro" id="IPR023198">
    <property type="entry name" value="PGP-like_dom2"/>
</dbReference>
<dbReference type="AlphaFoldDB" id="A0A133UBI5"/>
<dbReference type="InterPro" id="IPR023214">
    <property type="entry name" value="HAD_sf"/>
</dbReference>
<evidence type="ECO:0000256" key="1">
    <source>
        <dbReference type="ARBA" id="ARBA00007958"/>
    </source>
</evidence>
<dbReference type="GO" id="GO:0008967">
    <property type="term" value="F:phosphoglycolate phosphatase activity"/>
    <property type="evidence" value="ECO:0007669"/>
    <property type="project" value="TreeGrafter"/>
</dbReference>
<dbReference type="Pfam" id="PF13419">
    <property type="entry name" value="HAD_2"/>
    <property type="match status" value="1"/>
</dbReference>
<dbReference type="PANTHER" id="PTHR43434">
    <property type="entry name" value="PHOSPHOGLYCOLATE PHOSPHATASE"/>
    <property type="match status" value="1"/>
</dbReference>
<keyword evidence="3" id="KW-1185">Reference proteome</keyword>
<dbReference type="Proteomes" id="UP000070195">
    <property type="component" value="Unassembled WGS sequence"/>
</dbReference>
<sequence length="227" mass="25691">MKIETVLFDFDLTLINLKLVDSTDWMKVRKEVASYYNANGVPASVTTRYELPLGLYEGIHRTQRGKFQPEKFSAIQKKASELLKEKYEEKGLRNAVRIPGAKEILKWVKERDLNVGVVSLNSEKIIKKVAEKKELKDYIDVFFGRDSPGNPKPSEDQIENCLKKFGSQPDEALMVGDSPSDVEVSNNAGVISVALEGDYYSKEELVQADPDYIIDNLRKLKKIESGE</sequence>
<evidence type="ECO:0000313" key="2">
    <source>
        <dbReference type="EMBL" id="KXA91558.1"/>
    </source>
</evidence>
<evidence type="ECO:0008006" key="4">
    <source>
        <dbReference type="Google" id="ProtNLM"/>
    </source>
</evidence>
<accession>A0A133UBI5</accession>
<reference evidence="2 3" key="1">
    <citation type="journal article" date="2016" name="Sci. Rep.">
        <title>Metabolic traits of an uncultured archaeal lineage -MSBL1- from brine pools of the Red Sea.</title>
        <authorList>
            <person name="Mwirichia R."/>
            <person name="Alam I."/>
            <person name="Rashid M."/>
            <person name="Vinu M."/>
            <person name="Ba-Alawi W."/>
            <person name="Anthony Kamau A."/>
            <person name="Kamanda Ngugi D."/>
            <person name="Goker M."/>
            <person name="Klenk H.P."/>
            <person name="Bajic V."/>
            <person name="Stingl U."/>
        </authorList>
    </citation>
    <scope>NUCLEOTIDE SEQUENCE [LARGE SCALE GENOMIC DNA]</scope>
    <source>
        <strain evidence="2">SCGC-AAA259D18</strain>
    </source>
</reference>
<dbReference type="InterPro" id="IPR050155">
    <property type="entry name" value="HAD-like_hydrolase_sf"/>
</dbReference>